<reference evidence="3 4" key="4">
    <citation type="journal article" date="2018" name="Environ. Microbiol. Rep.">
        <title>Phylogenetic distribution of roseobacticides in the Roseobacter group and their effect on microalgae.</title>
        <authorList>
            <person name="Sonnenschein E.C."/>
            <person name="Phippen C.B."/>
            <person name="Bentzon-Tilia M."/>
            <person name="Rasmussen S.A."/>
            <person name="Nielsen K.F."/>
            <person name="Gram L."/>
        </authorList>
    </citation>
    <scope>NUCLEOTIDE SEQUENCE [LARGE SCALE GENOMIC DNA]</scope>
    <source>
        <strain evidence="3 4">P36</strain>
    </source>
</reference>
<feature type="transmembrane region" description="Helical" evidence="1">
    <location>
        <begin position="177"/>
        <end position="198"/>
    </location>
</feature>
<dbReference type="Proteomes" id="UP000218891">
    <property type="component" value="Plasmid pP36_c"/>
</dbReference>
<feature type="transmembrane region" description="Helical" evidence="1">
    <location>
        <begin position="96"/>
        <end position="114"/>
    </location>
</feature>
<reference evidence="3 4" key="2">
    <citation type="journal article" date="2017" name="Genome Biol. Evol.">
        <title>Trajectories and Drivers of Genome Evolution in Surface-Associated Marine Phaeobacter.</title>
        <authorList>
            <person name="Freese H.M."/>
            <person name="Sikorski J."/>
            <person name="Bunk B."/>
            <person name="Scheuner C."/>
            <person name="Meier-Kolthoff J.P."/>
            <person name="Sproer C."/>
            <person name="Gram L."/>
            <person name="Overmann J."/>
        </authorList>
    </citation>
    <scope>NUCLEOTIDE SEQUENCE [LARGE SCALE GENOMIC DNA]</scope>
    <source>
        <strain evidence="3 4">P36</strain>
    </source>
</reference>
<feature type="domain" description="EamA" evidence="2">
    <location>
        <begin position="9"/>
        <end position="138"/>
    </location>
</feature>
<dbReference type="InterPro" id="IPR037185">
    <property type="entry name" value="EmrE-like"/>
</dbReference>
<evidence type="ECO:0000313" key="3">
    <source>
        <dbReference type="EMBL" id="ATG37932.1"/>
    </source>
</evidence>
<gene>
    <name evidence="3" type="ORF">PhaeoP36_03856</name>
</gene>
<evidence type="ECO:0000256" key="1">
    <source>
        <dbReference type="SAM" id="Phobius"/>
    </source>
</evidence>
<proteinExistence type="predicted"/>
<dbReference type="RefSeq" id="WP_123580086.1">
    <property type="nucleotide sequence ID" value="NZ_CP010646.1"/>
</dbReference>
<feature type="transmembrane region" description="Helical" evidence="1">
    <location>
        <begin position="7"/>
        <end position="25"/>
    </location>
</feature>
<keyword evidence="3" id="KW-0614">Plasmid</keyword>
<reference evidence="3 4" key="1">
    <citation type="journal article" date="2017" name="Front. Microbiol.">
        <title>Phaeobacter piscinae sp. nov., a species of the Roseobacter group and potential aquaculture probiont.</title>
        <authorList>
            <person name="Sonnenschein E.C."/>
            <person name="Phippen C.B.W."/>
            <person name="Nielsen K.F."/>
            <person name="Mateiu R.V."/>
            <person name="Melchiorsen J."/>
            <person name="Gram L."/>
            <person name="Overmann J."/>
            <person name="Freese H.M."/>
        </authorList>
    </citation>
    <scope>NUCLEOTIDE SEQUENCE [LARGE SCALE GENOMIC DNA]</scope>
    <source>
        <strain evidence="3 4">P36</strain>
    </source>
</reference>
<feature type="transmembrane region" description="Helical" evidence="1">
    <location>
        <begin position="70"/>
        <end position="90"/>
    </location>
</feature>
<keyword evidence="1" id="KW-0472">Membrane</keyword>
<keyword evidence="1" id="KW-1133">Transmembrane helix</keyword>
<feature type="transmembrane region" description="Helical" evidence="1">
    <location>
        <begin position="245"/>
        <end position="265"/>
    </location>
</feature>
<name>A0ABM6PJD1_9RHOB</name>
<accession>A0ABM6PJD1</accession>
<dbReference type="PANTHER" id="PTHR22911">
    <property type="entry name" value="ACYL-MALONYL CONDENSING ENZYME-RELATED"/>
    <property type="match status" value="1"/>
</dbReference>
<geneLocation type="plasmid" evidence="3 4">
    <name>pP36_c</name>
</geneLocation>
<protein>
    <submittedName>
        <fullName evidence="3">Carboxylate/amino acid/amine transporter</fullName>
    </submittedName>
</protein>
<feature type="transmembrane region" description="Helical" evidence="1">
    <location>
        <begin position="37"/>
        <end position="58"/>
    </location>
</feature>
<evidence type="ECO:0000259" key="2">
    <source>
        <dbReference type="Pfam" id="PF00892"/>
    </source>
</evidence>
<keyword evidence="4" id="KW-1185">Reference proteome</keyword>
<feature type="transmembrane region" description="Helical" evidence="1">
    <location>
        <begin position="144"/>
        <end position="165"/>
    </location>
</feature>
<dbReference type="EMBL" id="CP010646">
    <property type="protein sequence ID" value="ATG37932.1"/>
    <property type="molecule type" value="Genomic_DNA"/>
</dbReference>
<organism evidence="3 4">
    <name type="scientific">Phaeobacter piscinae</name>
    <dbReference type="NCBI Taxonomy" id="1580596"/>
    <lineage>
        <taxon>Bacteria</taxon>
        <taxon>Pseudomonadati</taxon>
        <taxon>Pseudomonadota</taxon>
        <taxon>Alphaproteobacteria</taxon>
        <taxon>Rhodobacterales</taxon>
        <taxon>Roseobacteraceae</taxon>
        <taxon>Phaeobacter</taxon>
    </lineage>
</organism>
<dbReference type="Pfam" id="PF00892">
    <property type="entry name" value="EamA"/>
    <property type="match status" value="1"/>
</dbReference>
<evidence type="ECO:0000313" key="4">
    <source>
        <dbReference type="Proteomes" id="UP000218891"/>
    </source>
</evidence>
<feature type="transmembrane region" description="Helical" evidence="1">
    <location>
        <begin position="218"/>
        <end position="238"/>
    </location>
</feature>
<dbReference type="SUPFAM" id="SSF103481">
    <property type="entry name" value="Multidrug resistance efflux transporter EmrE"/>
    <property type="match status" value="1"/>
</dbReference>
<feature type="transmembrane region" description="Helical" evidence="1">
    <location>
        <begin position="121"/>
        <end position="138"/>
    </location>
</feature>
<sequence length="310" mass="33386">MKRNIEHTAMVAVAGSGVVWGIYWIPLRALTDAGVSGAWAVFLFYLIPTLLLLPIYFLRWRNLMRGGWPLNFSGMLAGASLVLYAGALIFTDVVQALLLYYLTPLWSTLLARVTIGEIISATRWGTIGLGLVGLMIVLELDAGFYWTFNVGDVMGLAAGIVWALAAVRMRSDDKNNGLDFTLSYFAWGSFAALLLTSLPQAGTYSAPDWQTVVNVLPWLVPVVGFLVVPPAFAVMWGATLLSPGLLGILFMTEISAGVVTAAIWAGEPFGLREITGIGVISLAGLWEPVIGLVKASSRTKNLTAGCDRRS</sequence>
<keyword evidence="1" id="KW-0812">Transmembrane</keyword>
<reference evidence="3 4" key="3">
    <citation type="journal article" date="2017" name="Int. J. Syst. Evol. Microbiol.">
        <title>Adaptation of Surface-Associated Bacteria to the Open Ocean: A Genomically Distinct Subpopulation of Phaeobacter gallaeciensis Colonizes Pacific Mesozooplankton.</title>
        <authorList>
            <person name="Freese H.M."/>
            <person name="Methner A."/>
            <person name="Overmann J."/>
        </authorList>
    </citation>
    <scope>NUCLEOTIDE SEQUENCE [LARGE SCALE GENOMIC DNA]</scope>
    <source>
        <strain evidence="3 4">P36</strain>
    </source>
</reference>
<feature type="transmembrane region" description="Helical" evidence="1">
    <location>
        <begin position="271"/>
        <end position="293"/>
    </location>
</feature>
<dbReference type="InterPro" id="IPR000620">
    <property type="entry name" value="EamA_dom"/>
</dbReference>